<proteinExistence type="predicted"/>
<feature type="chain" id="PRO_5038942576" evidence="2">
    <location>
        <begin position="22"/>
        <end position="227"/>
    </location>
</feature>
<evidence type="ECO:0000256" key="1">
    <source>
        <dbReference type="SAM" id="MobiDB-lite"/>
    </source>
</evidence>
<feature type="signal peptide" evidence="2">
    <location>
        <begin position="1"/>
        <end position="21"/>
    </location>
</feature>
<keyword evidence="2" id="KW-0732">Signal</keyword>
<accession>A0A9D1VUZ9</accession>
<feature type="compositionally biased region" description="Basic and acidic residues" evidence="1">
    <location>
        <begin position="40"/>
        <end position="51"/>
    </location>
</feature>
<dbReference type="Proteomes" id="UP000824243">
    <property type="component" value="Unassembled WGS sequence"/>
</dbReference>
<evidence type="ECO:0000313" key="4">
    <source>
        <dbReference type="Proteomes" id="UP000824243"/>
    </source>
</evidence>
<dbReference type="EMBL" id="DXFA01000007">
    <property type="protein sequence ID" value="HIX47459.1"/>
    <property type="molecule type" value="Genomic_DNA"/>
</dbReference>
<evidence type="ECO:0000313" key="3">
    <source>
        <dbReference type="EMBL" id="HIX47459.1"/>
    </source>
</evidence>
<feature type="compositionally biased region" description="Polar residues" evidence="1">
    <location>
        <begin position="22"/>
        <end position="39"/>
    </location>
</feature>
<reference evidence="3" key="1">
    <citation type="journal article" date="2021" name="PeerJ">
        <title>Extensive microbial diversity within the chicken gut microbiome revealed by metagenomics and culture.</title>
        <authorList>
            <person name="Gilroy R."/>
            <person name="Ravi A."/>
            <person name="Getino M."/>
            <person name="Pursley I."/>
            <person name="Horton D.L."/>
            <person name="Alikhan N.F."/>
            <person name="Baker D."/>
            <person name="Gharbi K."/>
            <person name="Hall N."/>
            <person name="Watson M."/>
            <person name="Adriaenssens E.M."/>
            <person name="Foster-Nyarko E."/>
            <person name="Jarju S."/>
            <person name="Secka A."/>
            <person name="Antonio M."/>
            <person name="Oren A."/>
            <person name="Chaudhuri R.R."/>
            <person name="La Ragione R."/>
            <person name="Hildebrand F."/>
            <person name="Pallen M.J."/>
        </authorList>
    </citation>
    <scope>NUCLEOTIDE SEQUENCE</scope>
    <source>
        <strain evidence="3">ChiSjej5B23-15282</strain>
    </source>
</reference>
<name>A0A9D1VUZ9_9FIRM</name>
<feature type="compositionally biased region" description="Basic and acidic residues" evidence="1">
    <location>
        <begin position="67"/>
        <end position="81"/>
    </location>
</feature>
<gene>
    <name evidence="3" type="ORF">H9981_00305</name>
</gene>
<feature type="region of interest" description="Disordered" evidence="1">
    <location>
        <begin position="22"/>
        <end position="87"/>
    </location>
</feature>
<sequence>MKRKILTILLAVVVLAIPGCSSDTGKGSGKTAENITIETENGKKTDGKTGEEADEQEAGEMQAAADAIDREHAEKEEEKSDTAVAQGEWSGKKLALDASGDWIRQKSESDGNGGFTETYSCSDRLEYTWNCVSEDAGDAESAAGSYIEENGWTAASVAVNEELTEKLGLDVCEYTAYEDDEGYSMLHRGVVIVENGVYYTADFTMMEGDMGEYEPSVQEWIGQVYVA</sequence>
<organism evidence="3 4">
    <name type="scientific">Candidatus Mediterraneibacter caccavium</name>
    <dbReference type="NCBI Taxonomy" id="2838661"/>
    <lineage>
        <taxon>Bacteria</taxon>
        <taxon>Bacillati</taxon>
        <taxon>Bacillota</taxon>
        <taxon>Clostridia</taxon>
        <taxon>Lachnospirales</taxon>
        <taxon>Lachnospiraceae</taxon>
        <taxon>Mediterraneibacter</taxon>
    </lineage>
</organism>
<dbReference type="AlphaFoldDB" id="A0A9D1VUZ9"/>
<evidence type="ECO:0000256" key="2">
    <source>
        <dbReference type="SAM" id="SignalP"/>
    </source>
</evidence>
<reference evidence="3" key="2">
    <citation type="submission" date="2021-04" db="EMBL/GenBank/DDBJ databases">
        <authorList>
            <person name="Gilroy R."/>
        </authorList>
    </citation>
    <scope>NUCLEOTIDE SEQUENCE</scope>
    <source>
        <strain evidence="3">ChiSjej5B23-15282</strain>
    </source>
</reference>
<protein>
    <submittedName>
        <fullName evidence="3">Uncharacterized protein</fullName>
    </submittedName>
</protein>
<comment type="caution">
    <text evidence="3">The sequence shown here is derived from an EMBL/GenBank/DDBJ whole genome shotgun (WGS) entry which is preliminary data.</text>
</comment>